<accession>A0A0R3PB43</accession>
<protein>
    <submittedName>
        <fullName evidence="4">PCNA-clamp-associated factor</fullName>
    </submittedName>
</protein>
<dbReference type="EMBL" id="UYYA01000105">
    <property type="protein sequence ID" value="VDM52451.1"/>
    <property type="molecule type" value="Genomic_DNA"/>
</dbReference>
<evidence type="ECO:0000313" key="3">
    <source>
        <dbReference type="Proteomes" id="UP000267027"/>
    </source>
</evidence>
<gene>
    <name evidence="2" type="ORF">ACOC_LOCUS866</name>
</gene>
<sequence length="83" mass="8678">MESEKPKHYGFAKTSFPIGARKKLTNDGGGANSADLKVGGHSVATKPGNEQWTAHFVKTEGDDESSKSQKTTPPVGTSSLATS</sequence>
<feature type="compositionally biased region" description="Basic and acidic residues" evidence="1">
    <location>
        <begin position="57"/>
        <end position="67"/>
    </location>
</feature>
<dbReference type="AlphaFoldDB" id="A0A0R3PB43"/>
<evidence type="ECO:0000313" key="2">
    <source>
        <dbReference type="EMBL" id="VDM52451.1"/>
    </source>
</evidence>
<dbReference type="WBParaSite" id="ACOC_0000086501-mRNA-1">
    <property type="protein sequence ID" value="ACOC_0000086501-mRNA-1"/>
    <property type="gene ID" value="ACOC_0000086501"/>
</dbReference>
<organism evidence="4">
    <name type="scientific">Angiostrongylus costaricensis</name>
    <name type="common">Nematode worm</name>
    <dbReference type="NCBI Taxonomy" id="334426"/>
    <lineage>
        <taxon>Eukaryota</taxon>
        <taxon>Metazoa</taxon>
        <taxon>Ecdysozoa</taxon>
        <taxon>Nematoda</taxon>
        <taxon>Chromadorea</taxon>
        <taxon>Rhabditida</taxon>
        <taxon>Rhabditina</taxon>
        <taxon>Rhabditomorpha</taxon>
        <taxon>Strongyloidea</taxon>
        <taxon>Metastrongylidae</taxon>
        <taxon>Angiostrongylus</taxon>
    </lineage>
</organism>
<name>A0A0R3PB43_ANGCS</name>
<feature type="compositionally biased region" description="Polar residues" evidence="1">
    <location>
        <begin position="68"/>
        <end position="83"/>
    </location>
</feature>
<dbReference type="Proteomes" id="UP000267027">
    <property type="component" value="Unassembled WGS sequence"/>
</dbReference>
<keyword evidence="3" id="KW-1185">Reference proteome</keyword>
<feature type="region of interest" description="Disordered" evidence="1">
    <location>
        <begin position="1"/>
        <end position="83"/>
    </location>
</feature>
<evidence type="ECO:0000313" key="4">
    <source>
        <dbReference type="WBParaSite" id="ACOC_0000086501-mRNA-1"/>
    </source>
</evidence>
<evidence type="ECO:0000256" key="1">
    <source>
        <dbReference type="SAM" id="MobiDB-lite"/>
    </source>
</evidence>
<proteinExistence type="predicted"/>
<reference evidence="2 3" key="2">
    <citation type="submission" date="2018-11" db="EMBL/GenBank/DDBJ databases">
        <authorList>
            <consortium name="Pathogen Informatics"/>
        </authorList>
    </citation>
    <scope>NUCLEOTIDE SEQUENCE [LARGE SCALE GENOMIC DNA]</scope>
    <source>
        <strain evidence="2 3">Costa Rica</strain>
    </source>
</reference>
<reference evidence="4" key="1">
    <citation type="submission" date="2017-02" db="UniProtKB">
        <authorList>
            <consortium name="WormBaseParasite"/>
        </authorList>
    </citation>
    <scope>IDENTIFICATION</scope>
</reference>